<feature type="domain" description="Pyrrolo-quinoline quinone repeat" evidence="3">
    <location>
        <begin position="227"/>
        <end position="336"/>
    </location>
</feature>
<dbReference type="InterPro" id="IPR015943">
    <property type="entry name" value="WD40/YVTN_repeat-like_dom_sf"/>
</dbReference>
<dbReference type="SMART" id="SM00564">
    <property type="entry name" value="PQQ"/>
    <property type="match status" value="3"/>
</dbReference>
<dbReference type="SUPFAM" id="SSF50998">
    <property type="entry name" value="Quinoprotein alcohol dehydrogenase-like"/>
    <property type="match status" value="1"/>
</dbReference>
<dbReference type="InterPro" id="IPR001680">
    <property type="entry name" value="WD40_rpt"/>
</dbReference>
<evidence type="ECO:0000256" key="1">
    <source>
        <dbReference type="ARBA" id="ARBA00022574"/>
    </source>
</evidence>
<dbReference type="PANTHER" id="PTHR22847">
    <property type="entry name" value="WD40 REPEAT PROTEIN"/>
    <property type="match status" value="1"/>
</dbReference>
<dbReference type="InterPro" id="IPR002372">
    <property type="entry name" value="PQQ_rpt_dom"/>
</dbReference>
<dbReference type="InterPro" id="IPR018391">
    <property type="entry name" value="PQQ_b-propeller_rpt"/>
</dbReference>
<dbReference type="Proteomes" id="UP001168423">
    <property type="component" value="Unassembled WGS sequence"/>
</dbReference>
<comment type="caution">
    <text evidence="4">The sequence shown here is derived from an EMBL/GenBank/DDBJ whole genome shotgun (WGS) entry which is preliminary data.</text>
</comment>
<organism evidence="4 5">
    <name type="scientific">Methanoculleus methanifontis</name>
    <dbReference type="NCBI Taxonomy" id="2584086"/>
    <lineage>
        <taxon>Archaea</taxon>
        <taxon>Methanobacteriati</taxon>
        <taxon>Methanobacteriota</taxon>
        <taxon>Stenosarchaea group</taxon>
        <taxon>Methanomicrobia</taxon>
        <taxon>Methanomicrobiales</taxon>
        <taxon>Methanomicrobiaceae</taxon>
        <taxon>Methanoculleus</taxon>
    </lineage>
</organism>
<reference evidence="4" key="1">
    <citation type="submission" date="2019-05" db="EMBL/GenBank/DDBJ databases">
        <title>Isolation and characterization of methanogens from the cold seep sediment at Four-Way Closure Ridge.</title>
        <authorList>
            <person name="You Y.-T."/>
            <person name="Chen S.-C."/>
            <person name="Zhang W.-L."/>
            <person name="Lai M.-C."/>
        </authorList>
    </citation>
    <scope>NUCLEOTIDE SEQUENCE</scope>
    <source>
        <strain evidence="4">FWC-SCC3</strain>
    </source>
</reference>
<keyword evidence="1" id="KW-0853">WD repeat</keyword>
<feature type="domain" description="Pyrrolo-quinoline quinone repeat" evidence="3">
    <location>
        <begin position="121"/>
        <end position="198"/>
    </location>
</feature>
<evidence type="ECO:0000313" key="5">
    <source>
        <dbReference type="Proteomes" id="UP001168423"/>
    </source>
</evidence>
<accession>A0ABT8M495</accession>
<dbReference type="Gene3D" id="2.130.10.10">
    <property type="entry name" value="YVTN repeat-like/Quinoprotein amine dehydrogenase"/>
    <property type="match status" value="2"/>
</dbReference>
<evidence type="ECO:0000259" key="3">
    <source>
        <dbReference type="Pfam" id="PF13360"/>
    </source>
</evidence>
<dbReference type="PANTHER" id="PTHR22847:SF637">
    <property type="entry name" value="WD REPEAT DOMAIN 5B"/>
    <property type="match status" value="1"/>
</dbReference>
<dbReference type="Pfam" id="PF00400">
    <property type="entry name" value="WD40"/>
    <property type="match status" value="1"/>
</dbReference>
<sequence length="444" mass="44425">MTLIRAYPGPIFKNSHLNRSKTSGRREIGKILVCLITLCLITGMGQAHNLDNATGTSQDAVQVGTKLYLHAGDGGGTTSAGGSGGGGSCNAVLLWTATLPDTVTAVDMRPDGAVVVAGTADGNVTLFNSSGTTLWAVPSGGPVSAVGIADDGNSIVAGTGDRLMMLDAAGRIVWTVDARSRVLGAGISPDGDRCAAGTVAGDLLVTDNRGGILQEIPFGSAVNTVAAGSDGALIAAGTENGTIRLLDAEGDVLWTHDAGSPVLSVSMTGDGIVIGAGTGDGAVVMLDGEGQGDPVWTAASAANTVHLDADGSALGAGTGGGYAYLMDGTGIKTWQYGRMKTLDGENRAVTGIALSSSADYLVIGSDNRNVYYFAFTSRLPPTVMKETEPVNPSSAEAAPAVTRTSPASVGAVAEALTPQEAPGFCVAACLGAVAIAAASRRKGR</sequence>
<evidence type="ECO:0000256" key="2">
    <source>
        <dbReference type="ARBA" id="ARBA00022737"/>
    </source>
</evidence>
<dbReference type="Pfam" id="PF13360">
    <property type="entry name" value="PQQ_2"/>
    <property type="match status" value="2"/>
</dbReference>
<gene>
    <name evidence="4" type="ORF">FGW20_10270</name>
</gene>
<keyword evidence="5" id="KW-1185">Reference proteome</keyword>
<dbReference type="InterPro" id="IPR011047">
    <property type="entry name" value="Quinoprotein_ADH-like_sf"/>
</dbReference>
<keyword evidence="2" id="KW-0677">Repeat</keyword>
<dbReference type="EMBL" id="VCYI01000013">
    <property type="protein sequence ID" value="MDN7013416.1"/>
    <property type="molecule type" value="Genomic_DNA"/>
</dbReference>
<name>A0ABT8M495_9EURY</name>
<protein>
    <recommendedName>
        <fullName evidence="3">Pyrrolo-quinoline quinone repeat domain-containing protein</fullName>
    </recommendedName>
</protein>
<evidence type="ECO:0000313" key="4">
    <source>
        <dbReference type="EMBL" id="MDN7013416.1"/>
    </source>
</evidence>
<dbReference type="SMART" id="SM00320">
    <property type="entry name" value="WD40"/>
    <property type="match status" value="6"/>
</dbReference>
<proteinExistence type="predicted"/>